<organism evidence="1">
    <name type="scientific">Sesamum radiatum</name>
    <name type="common">Black benniseed</name>
    <dbReference type="NCBI Taxonomy" id="300843"/>
    <lineage>
        <taxon>Eukaryota</taxon>
        <taxon>Viridiplantae</taxon>
        <taxon>Streptophyta</taxon>
        <taxon>Embryophyta</taxon>
        <taxon>Tracheophyta</taxon>
        <taxon>Spermatophyta</taxon>
        <taxon>Magnoliopsida</taxon>
        <taxon>eudicotyledons</taxon>
        <taxon>Gunneridae</taxon>
        <taxon>Pentapetalae</taxon>
        <taxon>asterids</taxon>
        <taxon>lamiids</taxon>
        <taxon>Lamiales</taxon>
        <taxon>Pedaliaceae</taxon>
        <taxon>Sesamum</taxon>
    </lineage>
</organism>
<dbReference type="AlphaFoldDB" id="A0AAW2V4F4"/>
<evidence type="ECO:0000313" key="1">
    <source>
        <dbReference type="EMBL" id="KAL0423783.1"/>
    </source>
</evidence>
<name>A0AAW2V4F4_SESRA</name>
<comment type="caution">
    <text evidence="1">The sequence shown here is derived from an EMBL/GenBank/DDBJ whole genome shotgun (WGS) entry which is preliminary data.</text>
</comment>
<sequence length="88" mass="10313">MVDGTRFKEIQEEQKKTDILFMDERAQRQASEDEIQNRLDQVMEVQEGLQASVQNVEHCLIIVQQQPQSVVENSYSNITKTSRFLERV</sequence>
<gene>
    <name evidence="1" type="ORF">Sradi_0913100</name>
</gene>
<reference evidence="1" key="2">
    <citation type="journal article" date="2024" name="Plant">
        <title>Genomic evolution and insights into agronomic trait innovations of Sesamum species.</title>
        <authorList>
            <person name="Miao H."/>
            <person name="Wang L."/>
            <person name="Qu L."/>
            <person name="Liu H."/>
            <person name="Sun Y."/>
            <person name="Le M."/>
            <person name="Wang Q."/>
            <person name="Wei S."/>
            <person name="Zheng Y."/>
            <person name="Lin W."/>
            <person name="Duan Y."/>
            <person name="Cao H."/>
            <person name="Xiong S."/>
            <person name="Wang X."/>
            <person name="Wei L."/>
            <person name="Li C."/>
            <person name="Ma Q."/>
            <person name="Ju M."/>
            <person name="Zhao R."/>
            <person name="Li G."/>
            <person name="Mu C."/>
            <person name="Tian Q."/>
            <person name="Mei H."/>
            <person name="Zhang T."/>
            <person name="Gao T."/>
            <person name="Zhang H."/>
        </authorList>
    </citation>
    <scope>NUCLEOTIDE SEQUENCE</scope>
    <source>
        <strain evidence="1">G02</strain>
    </source>
</reference>
<accession>A0AAW2V4F4</accession>
<reference evidence="1" key="1">
    <citation type="submission" date="2020-06" db="EMBL/GenBank/DDBJ databases">
        <authorList>
            <person name="Li T."/>
            <person name="Hu X."/>
            <person name="Zhang T."/>
            <person name="Song X."/>
            <person name="Zhang H."/>
            <person name="Dai N."/>
            <person name="Sheng W."/>
            <person name="Hou X."/>
            <person name="Wei L."/>
        </authorList>
    </citation>
    <scope>NUCLEOTIDE SEQUENCE</scope>
    <source>
        <strain evidence="1">G02</strain>
        <tissue evidence="1">Leaf</tissue>
    </source>
</reference>
<proteinExistence type="predicted"/>
<evidence type="ECO:0008006" key="2">
    <source>
        <dbReference type="Google" id="ProtNLM"/>
    </source>
</evidence>
<protein>
    <recommendedName>
        <fullName evidence="2">t-SNARE coiled-coil homology domain-containing protein</fullName>
    </recommendedName>
</protein>
<dbReference type="EMBL" id="JACGWJ010000004">
    <property type="protein sequence ID" value="KAL0423783.1"/>
    <property type="molecule type" value="Genomic_DNA"/>
</dbReference>